<dbReference type="PANTHER" id="PTHR32322">
    <property type="entry name" value="INNER MEMBRANE TRANSPORTER"/>
    <property type="match status" value="1"/>
</dbReference>
<accession>A0A1W1XBD1</accession>
<dbReference type="InterPro" id="IPR050638">
    <property type="entry name" value="AA-Vitamin_Transporters"/>
</dbReference>
<feature type="transmembrane region" description="Helical" evidence="5">
    <location>
        <begin position="147"/>
        <end position="168"/>
    </location>
</feature>
<dbReference type="RefSeq" id="WP_084089786.1">
    <property type="nucleotide sequence ID" value="NZ_FWXD01000005.1"/>
</dbReference>
<dbReference type="InterPro" id="IPR037185">
    <property type="entry name" value="EmrE-like"/>
</dbReference>
<protein>
    <submittedName>
        <fullName evidence="7">EamA-like transporter family protein</fullName>
    </submittedName>
</protein>
<evidence type="ECO:0000256" key="4">
    <source>
        <dbReference type="ARBA" id="ARBA00023136"/>
    </source>
</evidence>
<dbReference type="GO" id="GO:0016020">
    <property type="term" value="C:membrane"/>
    <property type="evidence" value="ECO:0007669"/>
    <property type="project" value="UniProtKB-SubCell"/>
</dbReference>
<keyword evidence="4 5" id="KW-0472">Membrane</keyword>
<feature type="transmembrane region" description="Helical" evidence="5">
    <location>
        <begin position="65"/>
        <end position="85"/>
    </location>
</feature>
<gene>
    <name evidence="7" type="ORF">SAMN02745857_01147</name>
</gene>
<organism evidence="7 8">
    <name type="scientific">Andreprevotia lacus DSM 23236</name>
    <dbReference type="NCBI Taxonomy" id="1121001"/>
    <lineage>
        <taxon>Bacteria</taxon>
        <taxon>Pseudomonadati</taxon>
        <taxon>Pseudomonadota</taxon>
        <taxon>Betaproteobacteria</taxon>
        <taxon>Neisseriales</taxon>
        <taxon>Chitinibacteraceae</taxon>
        <taxon>Andreprevotia</taxon>
    </lineage>
</organism>
<feature type="domain" description="EamA" evidence="6">
    <location>
        <begin position="150"/>
        <end position="285"/>
    </location>
</feature>
<keyword evidence="2 5" id="KW-0812">Transmembrane</keyword>
<feature type="transmembrane region" description="Helical" evidence="5">
    <location>
        <begin position="33"/>
        <end position="53"/>
    </location>
</feature>
<dbReference type="PANTHER" id="PTHR32322:SF9">
    <property type="entry name" value="AMINO-ACID METABOLITE EFFLUX PUMP-RELATED"/>
    <property type="match status" value="1"/>
</dbReference>
<evidence type="ECO:0000256" key="1">
    <source>
        <dbReference type="ARBA" id="ARBA00004141"/>
    </source>
</evidence>
<proteinExistence type="predicted"/>
<dbReference type="AlphaFoldDB" id="A0A1W1XBD1"/>
<evidence type="ECO:0000256" key="2">
    <source>
        <dbReference type="ARBA" id="ARBA00022692"/>
    </source>
</evidence>
<evidence type="ECO:0000256" key="3">
    <source>
        <dbReference type="ARBA" id="ARBA00022989"/>
    </source>
</evidence>
<feature type="transmembrane region" description="Helical" evidence="5">
    <location>
        <begin position="91"/>
        <end position="113"/>
    </location>
</feature>
<sequence>MTAASLVRLFVLAALWGASFLFMRVAVPAFGPVWLIGLRVSIAAAFLLLIAGWRRQPLPLRGNVRHYFISGLFTSALPFLCYAFAARTLSASLMSILNATAPFWGTLVAALWLRVIPTRKAWLGLALGVIGVATLVGFDRITAKPGAGLAIAACLTATLCYGFASAYSKRYMQGMASFNVAHGSMWGASLALLPCLLLVPTVQPFSSIAPQALAAVSLLAIFCTGVAYLLYFRLISDIGPASALTVTFLIPVFGVLWGVMLLDESVGLNTLAGALLVLLGTGLVTGFSPAVLRRKA</sequence>
<feature type="transmembrane region" description="Helical" evidence="5">
    <location>
        <begin position="208"/>
        <end position="231"/>
    </location>
</feature>
<dbReference type="Pfam" id="PF00892">
    <property type="entry name" value="EamA"/>
    <property type="match status" value="2"/>
</dbReference>
<keyword evidence="8" id="KW-1185">Reference proteome</keyword>
<evidence type="ECO:0000313" key="8">
    <source>
        <dbReference type="Proteomes" id="UP000192761"/>
    </source>
</evidence>
<keyword evidence="3 5" id="KW-1133">Transmembrane helix</keyword>
<reference evidence="7 8" key="1">
    <citation type="submission" date="2017-04" db="EMBL/GenBank/DDBJ databases">
        <authorList>
            <person name="Afonso C.L."/>
            <person name="Miller P.J."/>
            <person name="Scott M.A."/>
            <person name="Spackman E."/>
            <person name="Goraichik I."/>
            <person name="Dimitrov K.M."/>
            <person name="Suarez D.L."/>
            <person name="Swayne D.E."/>
        </authorList>
    </citation>
    <scope>NUCLEOTIDE SEQUENCE [LARGE SCALE GENOMIC DNA]</scope>
    <source>
        <strain evidence="7 8">DSM 23236</strain>
    </source>
</reference>
<name>A0A1W1XBD1_9NEIS</name>
<evidence type="ECO:0000256" key="5">
    <source>
        <dbReference type="SAM" id="Phobius"/>
    </source>
</evidence>
<dbReference type="OrthoDB" id="9810556at2"/>
<evidence type="ECO:0000313" key="7">
    <source>
        <dbReference type="EMBL" id="SMC21180.1"/>
    </source>
</evidence>
<feature type="transmembrane region" description="Helical" evidence="5">
    <location>
        <begin position="7"/>
        <end position="27"/>
    </location>
</feature>
<dbReference type="STRING" id="1121001.SAMN02745857_01147"/>
<dbReference type="InterPro" id="IPR000620">
    <property type="entry name" value="EamA_dom"/>
</dbReference>
<dbReference type="SUPFAM" id="SSF103481">
    <property type="entry name" value="Multidrug resistance efflux transporter EmrE"/>
    <property type="match status" value="2"/>
</dbReference>
<feature type="transmembrane region" description="Helical" evidence="5">
    <location>
        <begin position="268"/>
        <end position="292"/>
    </location>
</feature>
<feature type="domain" description="EamA" evidence="6">
    <location>
        <begin position="9"/>
        <end position="135"/>
    </location>
</feature>
<comment type="subcellular location">
    <subcellularLocation>
        <location evidence="1">Membrane</location>
        <topology evidence="1">Multi-pass membrane protein</topology>
    </subcellularLocation>
</comment>
<feature type="transmembrane region" description="Helical" evidence="5">
    <location>
        <begin position="243"/>
        <end position="262"/>
    </location>
</feature>
<feature type="transmembrane region" description="Helical" evidence="5">
    <location>
        <begin position="122"/>
        <end position="141"/>
    </location>
</feature>
<evidence type="ECO:0000259" key="6">
    <source>
        <dbReference type="Pfam" id="PF00892"/>
    </source>
</evidence>
<dbReference type="EMBL" id="FWXD01000005">
    <property type="protein sequence ID" value="SMC21180.1"/>
    <property type="molecule type" value="Genomic_DNA"/>
</dbReference>
<feature type="transmembrane region" description="Helical" evidence="5">
    <location>
        <begin position="180"/>
        <end position="202"/>
    </location>
</feature>
<dbReference type="Proteomes" id="UP000192761">
    <property type="component" value="Unassembled WGS sequence"/>
</dbReference>